<sequence length="195" mass="20722">MRITVATEVAAPPEAVWDSVSDPAKVLHVMSGITRWEPQHAREGPGGSAAVPASAPAVGLGARYRMLMRVGSAEVGSLIEIVEFCPPFDLAWTSVTGVDQRGRWRLRPRPHDGRGPRTHVEFRLAYGVAGAGLLGWLAEQVAAPQVSGHLRSSLAQLKRQVEHDETRRAAAERRRARAAAAEAAAAAIPAAPPPG</sequence>
<proteinExistence type="predicted"/>
<protein>
    <recommendedName>
        <fullName evidence="3">Coenzyme Q-binding protein COQ10 START domain-containing protein</fullName>
    </recommendedName>
</protein>
<dbReference type="CDD" id="cd07812">
    <property type="entry name" value="SRPBCC"/>
    <property type="match status" value="1"/>
</dbReference>
<reference evidence="2" key="1">
    <citation type="submission" date="2020-02" db="EMBL/GenBank/DDBJ databases">
        <authorList>
            <person name="Meier V. D."/>
        </authorList>
    </citation>
    <scope>NUCLEOTIDE SEQUENCE</scope>
    <source>
        <strain evidence="2">AVDCRST_MAG13</strain>
    </source>
</reference>
<name>A0A6J4RR74_9ACTN</name>
<organism evidence="2">
    <name type="scientific">uncultured Solirubrobacteraceae bacterium</name>
    <dbReference type="NCBI Taxonomy" id="1162706"/>
    <lineage>
        <taxon>Bacteria</taxon>
        <taxon>Bacillati</taxon>
        <taxon>Actinomycetota</taxon>
        <taxon>Thermoleophilia</taxon>
        <taxon>Solirubrobacterales</taxon>
        <taxon>Solirubrobacteraceae</taxon>
        <taxon>environmental samples</taxon>
    </lineage>
</organism>
<gene>
    <name evidence="2" type="ORF">AVDCRST_MAG13-1094</name>
</gene>
<accession>A0A6J4RR74</accession>
<dbReference type="SUPFAM" id="SSF55961">
    <property type="entry name" value="Bet v1-like"/>
    <property type="match status" value="1"/>
</dbReference>
<dbReference type="Pfam" id="PF10604">
    <property type="entry name" value="Polyketide_cyc2"/>
    <property type="match status" value="1"/>
</dbReference>
<evidence type="ECO:0008006" key="3">
    <source>
        <dbReference type="Google" id="ProtNLM"/>
    </source>
</evidence>
<dbReference type="AlphaFoldDB" id="A0A6J4RR74"/>
<dbReference type="InterPro" id="IPR023393">
    <property type="entry name" value="START-like_dom_sf"/>
</dbReference>
<dbReference type="EMBL" id="CADCVO010000167">
    <property type="protein sequence ID" value="CAA9479908.1"/>
    <property type="molecule type" value="Genomic_DNA"/>
</dbReference>
<evidence type="ECO:0000256" key="1">
    <source>
        <dbReference type="SAM" id="MobiDB-lite"/>
    </source>
</evidence>
<evidence type="ECO:0000313" key="2">
    <source>
        <dbReference type="EMBL" id="CAA9479908.1"/>
    </source>
</evidence>
<feature type="compositionally biased region" description="Low complexity" evidence="1">
    <location>
        <begin position="178"/>
        <end position="189"/>
    </location>
</feature>
<dbReference type="InterPro" id="IPR019587">
    <property type="entry name" value="Polyketide_cyclase/dehydratase"/>
</dbReference>
<dbReference type="Gene3D" id="3.30.530.20">
    <property type="match status" value="1"/>
</dbReference>
<feature type="region of interest" description="Disordered" evidence="1">
    <location>
        <begin position="161"/>
        <end position="195"/>
    </location>
</feature>
<feature type="compositionally biased region" description="Basic and acidic residues" evidence="1">
    <location>
        <begin position="161"/>
        <end position="173"/>
    </location>
</feature>